<evidence type="ECO:0000313" key="1">
    <source>
        <dbReference type="EMBL" id="KAK3344241.1"/>
    </source>
</evidence>
<reference evidence="1" key="2">
    <citation type="submission" date="2023-06" db="EMBL/GenBank/DDBJ databases">
        <authorList>
            <consortium name="Lawrence Berkeley National Laboratory"/>
            <person name="Haridas S."/>
            <person name="Hensen N."/>
            <person name="Bonometti L."/>
            <person name="Westerberg I."/>
            <person name="Brannstrom I.O."/>
            <person name="Guillou S."/>
            <person name="Cros-Aarteil S."/>
            <person name="Calhoun S."/>
            <person name="Kuo A."/>
            <person name="Mondo S."/>
            <person name="Pangilinan J."/>
            <person name="Riley R."/>
            <person name="Labutti K."/>
            <person name="Andreopoulos B."/>
            <person name="Lipzen A."/>
            <person name="Chen C."/>
            <person name="Yanf M."/>
            <person name="Daum C."/>
            <person name="Ng V."/>
            <person name="Clum A."/>
            <person name="Steindorff A."/>
            <person name="Ohm R."/>
            <person name="Martin F."/>
            <person name="Silar P."/>
            <person name="Natvig D."/>
            <person name="Lalanne C."/>
            <person name="Gautier V."/>
            <person name="Ament-Velasquez S.L."/>
            <person name="Kruys A."/>
            <person name="Hutchinson M.I."/>
            <person name="Powell A.J."/>
            <person name="Barry K."/>
            <person name="Miller A.N."/>
            <person name="Grigoriev I.V."/>
            <person name="Debuchy R."/>
            <person name="Gladieux P."/>
            <person name="Thoren M.H."/>
            <person name="Johannesson H."/>
        </authorList>
    </citation>
    <scope>NUCLEOTIDE SEQUENCE</scope>
    <source>
        <strain evidence="1">CBS 955.72</strain>
    </source>
</reference>
<protein>
    <recommendedName>
        <fullName evidence="3">Peptidase S1 domain-containing protein</fullName>
    </recommendedName>
</protein>
<gene>
    <name evidence="1" type="ORF">B0T25DRAFT_556493</name>
</gene>
<dbReference type="EMBL" id="JAUIQD010000007">
    <property type="protein sequence ID" value="KAK3344241.1"/>
    <property type="molecule type" value="Genomic_DNA"/>
</dbReference>
<proteinExistence type="predicted"/>
<organism evidence="1 2">
    <name type="scientific">Lasiosphaeria hispida</name>
    <dbReference type="NCBI Taxonomy" id="260671"/>
    <lineage>
        <taxon>Eukaryota</taxon>
        <taxon>Fungi</taxon>
        <taxon>Dikarya</taxon>
        <taxon>Ascomycota</taxon>
        <taxon>Pezizomycotina</taxon>
        <taxon>Sordariomycetes</taxon>
        <taxon>Sordariomycetidae</taxon>
        <taxon>Sordariales</taxon>
        <taxon>Lasiosphaeriaceae</taxon>
        <taxon>Lasiosphaeria</taxon>
    </lineage>
</organism>
<dbReference type="InterPro" id="IPR009003">
    <property type="entry name" value="Peptidase_S1_PA"/>
</dbReference>
<dbReference type="Proteomes" id="UP001275084">
    <property type="component" value="Unassembled WGS sequence"/>
</dbReference>
<dbReference type="SUPFAM" id="SSF50494">
    <property type="entry name" value="Trypsin-like serine proteases"/>
    <property type="match status" value="1"/>
</dbReference>
<accession>A0AAJ0H9H5</accession>
<keyword evidence="2" id="KW-1185">Reference proteome</keyword>
<name>A0AAJ0H9H5_9PEZI</name>
<evidence type="ECO:0008006" key="3">
    <source>
        <dbReference type="Google" id="ProtNLM"/>
    </source>
</evidence>
<dbReference type="AlphaFoldDB" id="A0AAJ0H9H5"/>
<comment type="caution">
    <text evidence="1">The sequence shown here is derived from an EMBL/GenBank/DDBJ whole genome shotgun (WGS) entry which is preliminary data.</text>
</comment>
<reference evidence="1" key="1">
    <citation type="journal article" date="2023" name="Mol. Phylogenet. Evol.">
        <title>Genome-scale phylogeny and comparative genomics of the fungal order Sordariales.</title>
        <authorList>
            <person name="Hensen N."/>
            <person name="Bonometti L."/>
            <person name="Westerberg I."/>
            <person name="Brannstrom I.O."/>
            <person name="Guillou S."/>
            <person name="Cros-Aarteil S."/>
            <person name="Calhoun S."/>
            <person name="Haridas S."/>
            <person name="Kuo A."/>
            <person name="Mondo S."/>
            <person name="Pangilinan J."/>
            <person name="Riley R."/>
            <person name="LaButti K."/>
            <person name="Andreopoulos B."/>
            <person name="Lipzen A."/>
            <person name="Chen C."/>
            <person name="Yan M."/>
            <person name="Daum C."/>
            <person name="Ng V."/>
            <person name="Clum A."/>
            <person name="Steindorff A."/>
            <person name="Ohm R.A."/>
            <person name="Martin F."/>
            <person name="Silar P."/>
            <person name="Natvig D.O."/>
            <person name="Lalanne C."/>
            <person name="Gautier V."/>
            <person name="Ament-Velasquez S.L."/>
            <person name="Kruys A."/>
            <person name="Hutchinson M.I."/>
            <person name="Powell A.J."/>
            <person name="Barry K."/>
            <person name="Miller A.N."/>
            <person name="Grigoriev I.V."/>
            <person name="Debuchy R."/>
            <person name="Gladieux P."/>
            <person name="Hiltunen Thoren M."/>
            <person name="Johannesson H."/>
        </authorList>
    </citation>
    <scope>NUCLEOTIDE SEQUENCE</scope>
    <source>
        <strain evidence="1">CBS 955.72</strain>
    </source>
</reference>
<evidence type="ECO:0000313" key="2">
    <source>
        <dbReference type="Proteomes" id="UP001275084"/>
    </source>
</evidence>
<sequence length="394" mass="41988">MVCPFHVVLEEGLAPPSDAGTFLIVTVHPCSLSVEAAEEVVYQLYQVLLRFGLNSMGIEICESAVTYFGSDFQLPGVGCSFAQAYGQPMLGTSIGPAGDSGQTGSLGFYLKVEYQGNTDVLAITCHHVIAPGKEAPVRPQDPPLTIESPGQVDHNAWTAGLAQAVKNSAAIDDFFAGMQSTTAGPSQVDHNAGTAGLSDELRLQTAHTFSRDIGLVHISSGMSDIIHDCRLDWALVELRASQFADGLERLSNKPPAHLLEYLFAHRYNPHEAAARNIVFKVGRTTGPTMGIASGCRAVVQVFQSKTVRSIEHVITSCSSAQCFARPGDSGAPVYGACGDGQFMVWGGLEQREREPAAVALDLVVFATPIQTILHHVEAKLSQAIGHTNFKVTLA</sequence>